<dbReference type="SMART" id="SM00062">
    <property type="entry name" value="PBPb"/>
    <property type="match status" value="2"/>
</dbReference>
<name>A0ABW1X293_9ACTN</name>
<accession>A0ABW1X293</accession>
<evidence type="ECO:0000256" key="6">
    <source>
        <dbReference type="ARBA" id="ARBA00022989"/>
    </source>
</evidence>
<evidence type="ECO:0000256" key="9">
    <source>
        <dbReference type="SAM" id="SignalP"/>
    </source>
</evidence>
<organism evidence="11 12">
    <name type="scientific">Luteococcus sanguinis</name>
    <dbReference type="NCBI Taxonomy" id="174038"/>
    <lineage>
        <taxon>Bacteria</taxon>
        <taxon>Bacillati</taxon>
        <taxon>Actinomycetota</taxon>
        <taxon>Actinomycetes</taxon>
        <taxon>Propionibacteriales</taxon>
        <taxon>Propionibacteriaceae</taxon>
        <taxon>Luteococcus</taxon>
    </lineage>
</organism>
<dbReference type="InterPro" id="IPR001320">
    <property type="entry name" value="Iontro_rcpt_C"/>
</dbReference>
<feature type="chain" id="PRO_5046289551" evidence="9">
    <location>
        <begin position="35"/>
        <end position="728"/>
    </location>
</feature>
<dbReference type="InterPro" id="IPR010065">
    <property type="entry name" value="AA_ABC_transptr_permease_3TM"/>
</dbReference>
<keyword evidence="5 9" id="KW-0732">Signal</keyword>
<dbReference type="Pfam" id="PF00528">
    <property type="entry name" value="BPD_transp_1"/>
    <property type="match status" value="1"/>
</dbReference>
<reference evidence="12" key="1">
    <citation type="journal article" date="2019" name="Int. J. Syst. Evol. Microbiol.">
        <title>The Global Catalogue of Microorganisms (GCM) 10K type strain sequencing project: providing services to taxonomists for standard genome sequencing and annotation.</title>
        <authorList>
            <consortium name="The Broad Institute Genomics Platform"/>
            <consortium name="The Broad Institute Genome Sequencing Center for Infectious Disease"/>
            <person name="Wu L."/>
            <person name="Ma J."/>
        </authorList>
    </citation>
    <scope>NUCLEOTIDE SEQUENCE [LARGE SCALE GENOMIC DNA]</scope>
    <source>
        <strain evidence="12">CGMCC 1.15277</strain>
    </source>
</reference>
<comment type="caution">
    <text evidence="11">The sequence shown here is derived from an EMBL/GenBank/DDBJ whole genome shotgun (WGS) entry which is preliminary data.</text>
</comment>
<dbReference type="Gene3D" id="1.10.3720.10">
    <property type="entry name" value="MetI-like"/>
    <property type="match status" value="1"/>
</dbReference>
<evidence type="ECO:0000313" key="12">
    <source>
        <dbReference type="Proteomes" id="UP001596266"/>
    </source>
</evidence>
<dbReference type="InterPro" id="IPR035906">
    <property type="entry name" value="MetI-like_sf"/>
</dbReference>
<proteinExistence type="inferred from homology"/>
<dbReference type="RefSeq" id="WP_343884636.1">
    <property type="nucleotide sequence ID" value="NZ_BAAAKI010000003.1"/>
</dbReference>
<dbReference type="InterPro" id="IPR000515">
    <property type="entry name" value="MetI-like"/>
</dbReference>
<dbReference type="PROSITE" id="PS50928">
    <property type="entry name" value="ABC_TM1"/>
    <property type="match status" value="1"/>
</dbReference>
<dbReference type="SMART" id="SM00079">
    <property type="entry name" value="PBPe"/>
    <property type="match status" value="1"/>
</dbReference>
<evidence type="ECO:0000256" key="4">
    <source>
        <dbReference type="ARBA" id="ARBA00022692"/>
    </source>
</evidence>
<evidence type="ECO:0000256" key="5">
    <source>
        <dbReference type="ARBA" id="ARBA00022729"/>
    </source>
</evidence>
<evidence type="ECO:0000256" key="2">
    <source>
        <dbReference type="ARBA" id="ARBA00022448"/>
    </source>
</evidence>
<sequence length="728" mass="77457">MYRRTTAWVRSLLGIVVIGLLAMIAPLAAPLAHADDTHPAQGKHYVIGTDTTFAPFEMRDPKTGQMVGIDMDLIRAIAKDQGFTIDIKSLGFDAAVQALKAGQVDAVMAGMSITDERKKTLDFTDGYFESGLQVAVAKGSSITSLDGLKGQRVAVKNGTAGADYAKSIAAQYGFSTVSFTDTSNMINDVKVGNSAAFIDDYPVVLYGIQQGSGMQVVGDKVKGNSYGVAVQKGQDAELVQAFNLGLAEMKSDGSYDSLVGKYLGTGLAVANDTDKPAQGKHYVIGTDTTFAPFEMRDPKTGEMVGIDMDLIRAIAKDQGFTIDIKSLGFDAAVQALKAGQVDAVMAGMSITDERKKTLDFTDGYFESGLQVAVAEGSSIASLDDLKGKKVAVKNGTAGADYAKSISGQYGFTTTSFSDTSNMINDVKVGNSAAFIDDYPVVLYGIQQGSGMQVVGDKVKGNSYGVAVNKGQHPELVQAFNIGLNNLKASGQYQTINETYLGSTATQRDGFWQILRQSLPSMLRGLGTTVLATACALLGATVLGLVFGMFKVGGNRVLRFLANTYVNIFRGTPLLVQLFFIYFTVPPLLTKLVGHHVGLGAFTAGVLALGLNAGAYMTEIVRGGIQSVDPGQLEAARSLGLSYGTSMRKVVVPQAVKIATPSFINQFIITLKDTSLVAVIGLAELTYQGQQIIATNLRSELWFVIGLLYFIVIMALTWLSNLVDRKVNK</sequence>
<dbReference type="Proteomes" id="UP001596266">
    <property type="component" value="Unassembled WGS sequence"/>
</dbReference>
<dbReference type="PANTHER" id="PTHR35936">
    <property type="entry name" value="MEMBRANE-BOUND LYTIC MUREIN TRANSGLYCOSYLASE F"/>
    <property type="match status" value="1"/>
</dbReference>
<dbReference type="SUPFAM" id="SSF53850">
    <property type="entry name" value="Periplasmic binding protein-like II"/>
    <property type="match status" value="2"/>
</dbReference>
<feature type="transmembrane region" description="Helical" evidence="8">
    <location>
        <begin position="700"/>
        <end position="718"/>
    </location>
</feature>
<feature type="signal peptide" evidence="9">
    <location>
        <begin position="1"/>
        <end position="34"/>
    </location>
</feature>
<evidence type="ECO:0000256" key="1">
    <source>
        <dbReference type="ARBA" id="ARBA00004651"/>
    </source>
</evidence>
<comment type="subcellular location">
    <subcellularLocation>
        <location evidence="1 8">Cell membrane</location>
        <topology evidence="1 8">Multi-pass membrane protein</topology>
    </subcellularLocation>
</comment>
<feature type="domain" description="ABC transmembrane type-1" evidence="10">
    <location>
        <begin position="525"/>
        <end position="719"/>
    </location>
</feature>
<keyword evidence="12" id="KW-1185">Reference proteome</keyword>
<keyword evidence="2 8" id="KW-0813">Transport</keyword>
<dbReference type="NCBIfam" id="TIGR01726">
    <property type="entry name" value="HEQRo_perm_3TM"/>
    <property type="match status" value="1"/>
</dbReference>
<gene>
    <name evidence="11" type="ORF">ACFP57_09280</name>
</gene>
<comment type="similarity">
    <text evidence="8">Belongs to the binding-protein-dependent transport system permease family.</text>
</comment>
<keyword evidence="6 8" id="KW-1133">Transmembrane helix</keyword>
<evidence type="ECO:0000259" key="10">
    <source>
        <dbReference type="PROSITE" id="PS50928"/>
    </source>
</evidence>
<evidence type="ECO:0000256" key="3">
    <source>
        <dbReference type="ARBA" id="ARBA00022475"/>
    </source>
</evidence>
<keyword evidence="4 8" id="KW-0812">Transmembrane</keyword>
<protein>
    <submittedName>
        <fullName evidence="11">ABC transporter substrate-binding protein/permease</fullName>
    </submittedName>
</protein>
<dbReference type="InterPro" id="IPR001638">
    <property type="entry name" value="Solute-binding_3/MltF_N"/>
</dbReference>
<dbReference type="PANTHER" id="PTHR35936:SF38">
    <property type="entry name" value="GLUTAMINE-BINDING PERIPLASMIC PROTEIN"/>
    <property type="match status" value="1"/>
</dbReference>
<dbReference type="EMBL" id="JBHSUA010000018">
    <property type="protein sequence ID" value="MFC6397168.1"/>
    <property type="molecule type" value="Genomic_DNA"/>
</dbReference>
<evidence type="ECO:0000313" key="11">
    <source>
        <dbReference type="EMBL" id="MFC6397168.1"/>
    </source>
</evidence>
<evidence type="ECO:0000256" key="7">
    <source>
        <dbReference type="ARBA" id="ARBA00023136"/>
    </source>
</evidence>
<feature type="transmembrane region" description="Helical" evidence="8">
    <location>
        <begin position="596"/>
        <end position="616"/>
    </location>
</feature>
<dbReference type="SUPFAM" id="SSF161098">
    <property type="entry name" value="MetI-like"/>
    <property type="match status" value="1"/>
</dbReference>
<feature type="transmembrane region" description="Helical" evidence="8">
    <location>
        <begin position="525"/>
        <end position="549"/>
    </location>
</feature>
<feature type="transmembrane region" description="Helical" evidence="8">
    <location>
        <begin position="561"/>
        <end position="584"/>
    </location>
</feature>
<dbReference type="CDD" id="cd06261">
    <property type="entry name" value="TM_PBP2"/>
    <property type="match status" value="1"/>
</dbReference>
<evidence type="ECO:0000256" key="8">
    <source>
        <dbReference type="RuleBase" id="RU363032"/>
    </source>
</evidence>
<keyword evidence="7 8" id="KW-0472">Membrane</keyword>
<keyword evidence="3" id="KW-1003">Cell membrane</keyword>
<dbReference type="Pfam" id="PF00497">
    <property type="entry name" value="SBP_bac_3"/>
    <property type="match status" value="2"/>
</dbReference>
<dbReference type="Gene3D" id="3.40.190.10">
    <property type="entry name" value="Periplasmic binding protein-like II"/>
    <property type="match status" value="4"/>
</dbReference>